<dbReference type="PATRIC" id="fig|1293439.3.peg.3354"/>
<dbReference type="RefSeq" id="WP_046140476.1">
    <property type="nucleotide sequence ID" value="NZ_LANJ01000045.1"/>
</dbReference>
<evidence type="ECO:0000313" key="2">
    <source>
        <dbReference type="EMBL" id="KKC35626.1"/>
    </source>
</evidence>
<dbReference type="Proteomes" id="UP000033411">
    <property type="component" value="Unassembled WGS sequence"/>
</dbReference>
<proteinExistence type="predicted"/>
<dbReference type="OrthoDB" id="8083615at2"/>
<feature type="chain" id="PRO_5002494483" evidence="1">
    <location>
        <begin position="21"/>
        <end position="166"/>
    </location>
</feature>
<evidence type="ECO:0000256" key="1">
    <source>
        <dbReference type="SAM" id="SignalP"/>
    </source>
</evidence>
<protein>
    <submittedName>
        <fullName evidence="2">Uncharacterized protein</fullName>
    </submittedName>
</protein>
<dbReference type="EMBL" id="LANJ01000045">
    <property type="protein sequence ID" value="KKC35626.1"/>
    <property type="molecule type" value="Genomic_DNA"/>
</dbReference>
<gene>
    <name evidence="2" type="ORF">WH87_16435</name>
</gene>
<name>A0A0F5Q4T9_9HYPH</name>
<feature type="signal peptide" evidence="1">
    <location>
        <begin position="1"/>
        <end position="20"/>
    </location>
</feature>
<sequence length="166" mass="17529">MKSLVLALAMVVLTPLASGAEEMRGLSPTQLGEVFCMAYLSGDEDLALAISTPVLATAVAHAVARNDAIARANPDDKPPLGDGVPWMLAPDYASICTVGEIETKDGIVYVPIHYAFPDDPNVTYDDKLELGSAPGPYGYGSLRRVDNVLYGDGGSLQSLLVSIFDQ</sequence>
<reference evidence="2 3" key="1">
    <citation type="submission" date="2015-03" db="EMBL/GenBank/DDBJ databases">
        <authorList>
            <person name="Lepp D."/>
            <person name="Hassan Y.I."/>
            <person name="Li X.-Z."/>
            <person name="Zhou T."/>
        </authorList>
    </citation>
    <scope>NUCLEOTIDE SEQUENCE [LARGE SCALE GENOMIC DNA]</scope>
    <source>
        <strain evidence="2 3">E84</strain>
    </source>
</reference>
<evidence type="ECO:0000313" key="3">
    <source>
        <dbReference type="Proteomes" id="UP000033411"/>
    </source>
</evidence>
<accession>A0A0F5Q4T9</accession>
<organism evidence="2 3">
    <name type="scientific">Devosia epidermidihirudinis</name>
    <dbReference type="NCBI Taxonomy" id="1293439"/>
    <lineage>
        <taxon>Bacteria</taxon>
        <taxon>Pseudomonadati</taxon>
        <taxon>Pseudomonadota</taxon>
        <taxon>Alphaproteobacteria</taxon>
        <taxon>Hyphomicrobiales</taxon>
        <taxon>Devosiaceae</taxon>
        <taxon>Devosia</taxon>
    </lineage>
</organism>
<keyword evidence="1" id="KW-0732">Signal</keyword>
<dbReference type="AlphaFoldDB" id="A0A0F5Q4T9"/>
<keyword evidence="3" id="KW-1185">Reference proteome</keyword>
<dbReference type="STRING" id="1293439.WH87_16435"/>
<comment type="caution">
    <text evidence="2">The sequence shown here is derived from an EMBL/GenBank/DDBJ whole genome shotgun (WGS) entry which is preliminary data.</text>
</comment>